<organism evidence="8 9">
    <name type="scientific">Fusarium albosuccineum</name>
    <dbReference type="NCBI Taxonomy" id="1237068"/>
    <lineage>
        <taxon>Eukaryota</taxon>
        <taxon>Fungi</taxon>
        <taxon>Dikarya</taxon>
        <taxon>Ascomycota</taxon>
        <taxon>Pezizomycotina</taxon>
        <taxon>Sordariomycetes</taxon>
        <taxon>Hypocreomycetidae</taxon>
        <taxon>Hypocreales</taxon>
        <taxon>Nectriaceae</taxon>
        <taxon>Fusarium</taxon>
        <taxon>Fusarium decemcellulare species complex</taxon>
    </lineage>
</organism>
<keyword evidence="4" id="KW-0560">Oxidoreductase</keyword>
<feature type="compositionally biased region" description="Low complexity" evidence="6">
    <location>
        <begin position="448"/>
        <end position="478"/>
    </location>
</feature>
<dbReference type="Pfam" id="PF00106">
    <property type="entry name" value="adh_short"/>
    <property type="match status" value="1"/>
</dbReference>
<evidence type="ECO:0000256" key="3">
    <source>
        <dbReference type="ARBA" id="ARBA00022857"/>
    </source>
</evidence>
<dbReference type="InterPro" id="IPR020904">
    <property type="entry name" value="Sc_DH/Rdtase_CS"/>
</dbReference>
<evidence type="ECO:0000259" key="7">
    <source>
        <dbReference type="SMART" id="SM00822"/>
    </source>
</evidence>
<dbReference type="PANTHER" id="PTHR43976:SF16">
    <property type="entry name" value="SHORT-CHAIN DEHYDROGENASE_REDUCTASE FAMILY PROTEIN"/>
    <property type="match status" value="1"/>
</dbReference>
<keyword evidence="3" id="KW-0521">NADP</keyword>
<accession>A0A8H4KUJ1</accession>
<evidence type="ECO:0000256" key="6">
    <source>
        <dbReference type="SAM" id="MobiDB-lite"/>
    </source>
</evidence>
<feature type="region of interest" description="Disordered" evidence="6">
    <location>
        <begin position="448"/>
        <end position="636"/>
    </location>
</feature>
<dbReference type="SUPFAM" id="SSF51735">
    <property type="entry name" value="NAD(P)-binding Rossmann-fold domains"/>
    <property type="match status" value="1"/>
</dbReference>
<feature type="compositionally biased region" description="Low complexity" evidence="6">
    <location>
        <begin position="550"/>
        <end position="560"/>
    </location>
</feature>
<proteinExistence type="inferred from homology"/>
<dbReference type="GO" id="GO:0016491">
    <property type="term" value="F:oxidoreductase activity"/>
    <property type="evidence" value="ECO:0007669"/>
    <property type="project" value="UniProtKB-KW"/>
</dbReference>
<name>A0A8H4KUJ1_9HYPO</name>
<dbReference type="GO" id="GO:0005509">
    <property type="term" value="F:calcium ion binding"/>
    <property type="evidence" value="ECO:0007669"/>
    <property type="project" value="InterPro"/>
</dbReference>
<dbReference type="PRINTS" id="PR00081">
    <property type="entry name" value="GDHRDH"/>
</dbReference>
<feature type="domain" description="Ketoreductase" evidence="7">
    <location>
        <begin position="4"/>
        <end position="184"/>
    </location>
</feature>
<dbReference type="InterPro" id="IPR051911">
    <property type="entry name" value="SDR_oxidoreductase"/>
</dbReference>
<protein>
    <submittedName>
        <fullName evidence="8">Annexin a11</fullName>
    </submittedName>
</protein>
<dbReference type="Proteomes" id="UP000554235">
    <property type="component" value="Unassembled WGS sequence"/>
</dbReference>
<dbReference type="InterPro" id="IPR036291">
    <property type="entry name" value="NAD(P)-bd_dom_sf"/>
</dbReference>
<keyword evidence="5" id="KW-0041">Annexin</keyword>
<feature type="compositionally biased region" description="Low complexity" evidence="6">
    <location>
        <begin position="597"/>
        <end position="610"/>
    </location>
</feature>
<feature type="compositionally biased region" description="Low complexity" evidence="6">
    <location>
        <begin position="485"/>
        <end position="534"/>
    </location>
</feature>
<dbReference type="InterPro" id="IPR002347">
    <property type="entry name" value="SDR_fam"/>
</dbReference>
<evidence type="ECO:0000256" key="5">
    <source>
        <dbReference type="ARBA" id="ARBA00023216"/>
    </source>
</evidence>
<evidence type="ECO:0000256" key="4">
    <source>
        <dbReference type="ARBA" id="ARBA00023002"/>
    </source>
</evidence>
<dbReference type="OrthoDB" id="37886at2759"/>
<dbReference type="SUPFAM" id="SSF47874">
    <property type="entry name" value="Annexin"/>
    <property type="match status" value="1"/>
</dbReference>
<keyword evidence="2" id="KW-0677">Repeat</keyword>
<evidence type="ECO:0000256" key="1">
    <source>
        <dbReference type="ARBA" id="ARBA00006484"/>
    </source>
</evidence>
<dbReference type="EMBL" id="JAADYS010002675">
    <property type="protein sequence ID" value="KAF4456416.1"/>
    <property type="molecule type" value="Genomic_DNA"/>
</dbReference>
<evidence type="ECO:0000256" key="2">
    <source>
        <dbReference type="ARBA" id="ARBA00022737"/>
    </source>
</evidence>
<keyword evidence="9" id="KW-1185">Reference proteome</keyword>
<dbReference type="PROSITE" id="PS51897">
    <property type="entry name" value="ANNEXIN_2"/>
    <property type="match status" value="3"/>
</dbReference>
<evidence type="ECO:0000313" key="9">
    <source>
        <dbReference type="Proteomes" id="UP000554235"/>
    </source>
</evidence>
<evidence type="ECO:0000313" key="8">
    <source>
        <dbReference type="EMBL" id="KAF4456416.1"/>
    </source>
</evidence>
<dbReference type="AlphaFoldDB" id="A0A8H4KUJ1"/>
<dbReference type="InterPro" id="IPR057326">
    <property type="entry name" value="KR_dom"/>
</dbReference>
<dbReference type="SMART" id="SM00822">
    <property type="entry name" value="PKS_KR"/>
    <property type="match status" value="1"/>
</dbReference>
<comment type="caution">
    <text evidence="8">The sequence shown here is derived from an EMBL/GenBank/DDBJ whole genome shotgun (WGS) entry which is preliminary data.</text>
</comment>
<dbReference type="GO" id="GO:0005544">
    <property type="term" value="F:calcium-dependent phospholipid binding"/>
    <property type="evidence" value="ECO:0007669"/>
    <property type="project" value="InterPro"/>
</dbReference>
<comment type="similarity">
    <text evidence="1">Belongs to the short-chain dehydrogenases/reductases (SDR) family.</text>
</comment>
<gene>
    <name evidence="8" type="ORF">FALBO_15413</name>
</gene>
<reference evidence="8 9" key="1">
    <citation type="submission" date="2020-01" db="EMBL/GenBank/DDBJ databases">
        <title>Identification and distribution of gene clusters putatively required for synthesis of sphingolipid metabolism inhibitors in phylogenetically diverse species of the filamentous fungus Fusarium.</title>
        <authorList>
            <person name="Kim H.-S."/>
            <person name="Busman M."/>
            <person name="Brown D.W."/>
            <person name="Divon H."/>
            <person name="Uhlig S."/>
            <person name="Proctor R.H."/>
        </authorList>
    </citation>
    <scope>NUCLEOTIDE SEQUENCE [LARGE SCALE GENOMIC DNA]</scope>
    <source>
        <strain evidence="8 9">NRRL 20459</strain>
    </source>
</reference>
<dbReference type="Gene3D" id="1.10.220.10">
    <property type="entry name" value="Annexin"/>
    <property type="match status" value="3"/>
</dbReference>
<dbReference type="Pfam" id="PF00191">
    <property type="entry name" value="Annexin"/>
    <property type="match status" value="3"/>
</dbReference>
<dbReference type="InterPro" id="IPR018502">
    <property type="entry name" value="Annexin_repeat"/>
</dbReference>
<dbReference type="PROSITE" id="PS00061">
    <property type="entry name" value="ADH_SHORT"/>
    <property type="match status" value="1"/>
</dbReference>
<dbReference type="InterPro" id="IPR037104">
    <property type="entry name" value="Annexin_sf"/>
</dbReference>
<feature type="compositionally biased region" description="Low complexity" evidence="6">
    <location>
        <begin position="567"/>
        <end position="577"/>
    </location>
</feature>
<dbReference type="Gene3D" id="3.40.50.720">
    <property type="entry name" value="NAD(P)-binding Rossmann-like Domain"/>
    <property type="match status" value="1"/>
</dbReference>
<dbReference type="PANTHER" id="PTHR43976">
    <property type="entry name" value="SHORT CHAIN DEHYDROGENASE"/>
    <property type="match status" value="1"/>
</dbReference>
<dbReference type="SMART" id="SM00335">
    <property type="entry name" value="ANX"/>
    <property type="match status" value="3"/>
</dbReference>
<sequence>MSQFVFLITGASGGLGGPIALEALQRGHKVIATSRDSSKLGSLKTSGAVVMDLDVTDNDETLGAKLKEAHTIYGRITHVINCAGYLLAGAVEEASSREVAETFATNVFGVTNISRASIPYLRESASTANGKPIVLAHFGSSTGWSPAPTLGHYCATKMAVTILAESMALELAPMGISACAIDAGAFRTGFLSTSGGDGQSTEHRQHALRSLPDLYAKEGTPAKFVNDAMNASDGTQPGNPIKAAEVLVDVLTGTGAAAGKGVPTRIERLVELAETEFGAMVVPHNAYYSHQPSISALDASAEQGCDLCQLIVQALDSTTDNAHWTEELEGYDRSQDSTVLATARGLLDFGSERAWKKVLGRDEQKDYLVLWIRRREEWVDSEDQVKDDIVKCIVLEQAHEPGVGDDVYRRVGYFATYPGKGRDFASFNFINSKLQESKHLITYMSSQQPPYWQQGPQGGAPPQQGYPGQQQQPPQGYYQPPPGQPQQQPSGYSQQGPPGPQQNQSYGYSSPPAQQQYPPPGQQGQYQQPPQGYPQQGGYGQQPPGPPAPYGQQQPYGQGQYPPPSNYPSQQYGAPQQGQPPYPGQQQPGHQPPPQGHPGQQWPGQQQPGGPQYGGGQPFNVAPTPASPGYDQAQKAWVQPADTIQDIEALRKAMKGMGCDERALIRVLVSPKYSNPWVMAQLVRDYNSRFMRDLAKDIESETRGDFETCLLALIRGPLENDVYTLSKALNRAGTDEDALNDVLLCRSNADIRAISAEYKRIRGKELLVEIKDDVDDTLFRLYSMVLSATRAEDAAPIIPAEIDQKATELQRATEGTIGANAVAVAQIFTSSNDTQLRAINDAYRQKYHHSLEKVIEKEFRGDMEDALLHMLYHATDRARSDAGRLSTPLNKSIRKNRLFINRIVSLYWDQGRLHQAKQAYKAVTGATLGGNIKSVLDGDYKQFTLALIGEK</sequence>